<dbReference type="PANTHER" id="PTHR35908:SF1">
    <property type="entry name" value="CONSERVED PROTEIN"/>
    <property type="match status" value="1"/>
</dbReference>
<sequence length="147" mass="15465">MATSFKICVDCADPHLLASFWAAALDYEIEDHAPLIRQLLDAGAVGPDDVTEVDGRLAFRAAAAIRDPAVPAPAVGQGGRVLFQVVPEPKSAKNRMHLDLHVPDQAATVARLVELGATVTGHGEEGGRGWTVMADPEGNEFCVANAV</sequence>
<dbReference type="Gene3D" id="3.10.180.10">
    <property type="entry name" value="2,3-Dihydroxybiphenyl 1,2-Dioxygenase, domain 1"/>
    <property type="match status" value="1"/>
</dbReference>
<dbReference type="AlphaFoldDB" id="A0A8J7KJB6"/>
<evidence type="ECO:0000313" key="3">
    <source>
        <dbReference type="Proteomes" id="UP000622552"/>
    </source>
</evidence>
<dbReference type="InterPro" id="IPR029068">
    <property type="entry name" value="Glyas_Bleomycin-R_OHBP_Dase"/>
</dbReference>
<dbReference type="Proteomes" id="UP000622552">
    <property type="component" value="Unassembled WGS sequence"/>
</dbReference>
<dbReference type="EMBL" id="JADOUF010000001">
    <property type="protein sequence ID" value="MBG6136744.1"/>
    <property type="molecule type" value="Genomic_DNA"/>
</dbReference>
<evidence type="ECO:0000313" key="2">
    <source>
        <dbReference type="EMBL" id="MBG6136744.1"/>
    </source>
</evidence>
<organism evidence="2 3">
    <name type="scientific">Longispora fulva</name>
    <dbReference type="NCBI Taxonomy" id="619741"/>
    <lineage>
        <taxon>Bacteria</taxon>
        <taxon>Bacillati</taxon>
        <taxon>Actinomycetota</taxon>
        <taxon>Actinomycetes</taxon>
        <taxon>Micromonosporales</taxon>
        <taxon>Micromonosporaceae</taxon>
        <taxon>Longispora</taxon>
    </lineage>
</organism>
<protein>
    <recommendedName>
        <fullName evidence="1">Glyoxalase-like domain-containing protein</fullName>
    </recommendedName>
</protein>
<name>A0A8J7KJB6_9ACTN</name>
<dbReference type="RefSeq" id="WP_197003679.1">
    <property type="nucleotide sequence ID" value="NZ_BONS01000016.1"/>
</dbReference>
<feature type="domain" description="Glyoxalase-like" evidence="1">
    <location>
        <begin position="7"/>
        <end position="143"/>
    </location>
</feature>
<reference evidence="2" key="1">
    <citation type="submission" date="2020-11" db="EMBL/GenBank/DDBJ databases">
        <title>Sequencing the genomes of 1000 actinobacteria strains.</title>
        <authorList>
            <person name="Klenk H.-P."/>
        </authorList>
    </citation>
    <scope>NUCLEOTIDE SEQUENCE</scope>
    <source>
        <strain evidence="2">DSM 45356</strain>
    </source>
</reference>
<keyword evidence="3" id="KW-1185">Reference proteome</keyword>
<proteinExistence type="predicted"/>
<evidence type="ECO:0000259" key="1">
    <source>
        <dbReference type="Pfam" id="PF18029"/>
    </source>
</evidence>
<dbReference type="SUPFAM" id="SSF54593">
    <property type="entry name" value="Glyoxalase/Bleomycin resistance protein/Dihydroxybiphenyl dioxygenase"/>
    <property type="match status" value="1"/>
</dbReference>
<dbReference type="Pfam" id="PF18029">
    <property type="entry name" value="Glyoxalase_6"/>
    <property type="match status" value="1"/>
</dbReference>
<dbReference type="PANTHER" id="PTHR35908">
    <property type="entry name" value="HYPOTHETICAL FUSION PROTEIN"/>
    <property type="match status" value="1"/>
</dbReference>
<accession>A0A8J7KJB6</accession>
<dbReference type="InterPro" id="IPR041581">
    <property type="entry name" value="Glyoxalase_6"/>
</dbReference>
<comment type="caution">
    <text evidence="2">The sequence shown here is derived from an EMBL/GenBank/DDBJ whole genome shotgun (WGS) entry which is preliminary data.</text>
</comment>
<gene>
    <name evidence="2" type="ORF">IW245_002938</name>
</gene>